<evidence type="ECO:0000256" key="1">
    <source>
        <dbReference type="ARBA" id="ARBA00023015"/>
    </source>
</evidence>
<dbReference type="GO" id="GO:0003677">
    <property type="term" value="F:DNA binding"/>
    <property type="evidence" value="ECO:0007669"/>
    <property type="project" value="UniProtKB-KW"/>
</dbReference>
<dbReference type="SUPFAM" id="SSF46785">
    <property type="entry name" value="Winged helix' DNA-binding domain"/>
    <property type="match status" value="1"/>
</dbReference>
<evidence type="ECO:0000313" key="6">
    <source>
        <dbReference type="EMBL" id="CAB3895152.1"/>
    </source>
</evidence>
<feature type="domain" description="HTH crp-type" evidence="5">
    <location>
        <begin position="155"/>
        <end position="223"/>
    </location>
</feature>
<dbReference type="PRINTS" id="PR00034">
    <property type="entry name" value="HTHCRP"/>
</dbReference>
<dbReference type="AlphaFoldDB" id="A0A6S7E3R1"/>
<dbReference type="SUPFAM" id="SSF51206">
    <property type="entry name" value="cAMP-binding domain-like"/>
    <property type="match status" value="1"/>
</dbReference>
<dbReference type="CDD" id="cd00038">
    <property type="entry name" value="CAP_ED"/>
    <property type="match status" value="1"/>
</dbReference>
<dbReference type="PANTHER" id="PTHR24567:SF68">
    <property type="entry name" value="DNA-BINDING TRANSCRIPTIONAL DUAL REGULATOR CRP"/>
    <property type="match status" value="1"/>
</dbReference>
<organism evidence="6 7">
    <name type="scientific">Achromobacter pulmonis</name>
    <dbReference type="NCBI Taxonomy" id="1389932"/>
    <lineage>
        <taxon>Bacteria</taxon>
        <taxon>Pseudomonadati</taxon>
        <taxon>Pseudomonadota</taxon>
        <taxon>Betaproteobacteria</taxon>
        <taxon>Burkholderiales</taxon>
        <taxon>Alcaligenaceae</taxon>
        <taxon>Achromobacter</taxon>
    </lineage>
</organism>
<dbReference type="Pfam" id="PF13545">
    <property type="entry name" value="HTH_Crp_2"/>
    <property type="match status" value="1"/>
</dbReference>
<dbReference type="SMART" id="SM00419">
    <property type="entry name" value="HTH_CRP"/>
    <property type="match status" value="1"/>
</dbReference>
<dbReference type="PANTHER" id="PTHR24567">
    <property type="entry name" value="CRP FAMILY TRANSCRIPTIONAL REGULATORY PROTEIN"/>
    <property type="match status" value="1"/>
</dbReference>
<reference evidence="6 7" key="1">
    <citation type="submission" date="2020-04" db="EMBL/GenBank/DDBJ databases">
        <authorList>
            <person name="De Canck E."/>
        </authorList>
    </citation>
    <scope>NUCLEOTIDE SEQUENCE [LARGE SCALE GENOMIC DNA]</scope>
    <source>
        <strain evidence="6 7">LMG 26788</strain>
    </source>
</reference>
<dbReference type="PROSITE" id="PS51063">
    <property type="entry name" value="HTH_CRP_2"/>
    <property type="match status" value="1"/>
</dbReference>
<dbReference type="GO" id="GO:0005829">
    <property type="term" value="C:cytosol"/>
    <property type="evidence" value="ECO:0007669"/>
    <property type="project" value="TreeGrafter"/>
</dbReference>
<evidence type="ECO:0000256" key="3">
    <source>
        <dbReference type="ARBA" id="ARBA00023163"/>
    </source>
</evidence>
<dbReference type="Proteomes" id="UP000494203">
    <property type="component" value="Unassembled WGS sequence"/>
</dbReference>
<keyword evidence="1" id="KW-0805">Transcription regulation</keyword>
<dbReference type="PROSITE" id="PS50042">
    <property type="entry name" value="CNMP_BINDING_3"/>
    <property type="match status" value="1"/>
</dbReference>
<dbReference type="InterPro" id="IPR012318">
    <property type="entry name" value="HTH_CRP"/>
</dbReference>
<dbReference type="Gene3D" id="1.10.10.10">
    <property type="entry name" value="Winged helix-like DNA-binding domain superfamily/Winged helix DNA-binding domain"/>
    <property type="match status" value="1"/>
</dbReference>
<dbReference type="SMART" id="SM00100">
    <property type="entry name" value="cNMP"/>
    <property type="match status" value="1"/>
</dbReference>
<evidence type="ECO:0000259" key="5">
    <source>
        <dbReference type="PROSITE" id="PS51063"/>
    </source>
</evidence>
<sequence>MTIVNSSRSLVLAALRRHPWFEGIPEAALGALAAHGRWLRFAAGDTLFSEGQSATSCLLVCEGWVQGLRYTADGGEKVFGEVGPGGWLSVLTLFESAPRHLHHIRAHRDGSGCLVPHGAFLQLCRDDGRLACRVASHGAWLVRHHTDRIDWLTSSSAQQRLAEYVLRAGKPRAGQPLVLPLSHSQIAVKLGMRAETLSRIFARWRREGIVANRQGKLYVLCLAPLEQLAAGGAAPVSAGR</sequence>
<evidence type="ECO:0000313" key="7">
    <source>
        <dbReference type="Proteomes" id="UP000494203"/>
    </source>
</evidence>
<feature type="domain" description="Cyclic nucleotide-binding" evidence="4">
    <location>
        <begin position="20"/>
        <end position="99"/>
    </location>
</feature>
<dbReference type="InterPro" id="IPR000595">
    <property type="entry name" value="cNMP-bd_dom"/>
</dbReference>
<dbReference type="InterPro" id="IPR014710">
    <property type="entry name" value="RmlC-like_jellyroll"/>
</dbReference>
<name>A0A6S7E3R1_9BURK</name>
<dbReference type="InterPro" id="IPR018490">
    <property type="entry name" value="cNMP-bd_dom_sf"/>
</dbReference>
<dbReference type="GO" id="GO:0003700">
    <property type="term" value="F:DNA-binding transcription factor activity"/>
    <property type="evidence" value="ECO:0007669"/>
    <property type="project" value="TreeGrafter"/>
</dbReference>
<dbReference type="Pfam" id="PF00027">
    <property type="entry name" value="cNMP_binding"/>
    <property type="match status" value="1"/>
</dbReference>
<evidence type="ECO:0000259" key="4">
    <source>
        <dbReference type="PROSITE" id="PS50042"/>
    </source>
</evidence>
<keyword evidence="2" id="KW-0238">DNA-binding</keyword>
<accession>A0A6S7E3R1</accession>
<evidence type="ECO:0000256" key="2">
    <source>
        <dbReference type="ARBA" id="ARBA00023125"/>
    </source>
</evidence>
<dbReference type="RefSeq" id="WP_175141497.1">
    <property type="nucleotide sequence ID" value="NZ_CADIKZ010000011.1"/>
</dbReference>
<keyword evidence="7" id="KW-1185">Reference proteome</keyword>
<dbReference type="EMBL" id="CADIKZ010000011">
    <property type="protein sequence ID" value="CAB3895152.1"/>
    <property type="molecule type" value="Genomic_DNA"/>
</dbReference>
<dbReference type="Gene3D" id="2.60.120.10">
    <property type="entry name" value="Jelly Rolls"/>
    <property type="match status" value="1"/>
</dbReference>
<dbReference type="InterPro" id="IPR050397">
    <property type="entry name" value="Env_Response_Regulators"/>
</dbReference>
<protein>
    <submittedName>
        <fullName evidence="6">Nitrogen fixation regulation protein FixK</fullName>
    </submittedName>
</protein>
<dbReference type="InterPro" id="IPR036390">
    <property type="entry name" value="WH_DNA-bd_sf"/>
</dbReference>
<dbReference type="InterPro" id="IPR036388">
    <property type="entry name" value="WH-like_DNA-bd_sf"/>
</dbReference>
<keyword evidence="3" id="KW-0804">Transcription</keyword>
<proteinExistence type="predicted"/>
<gene>
    <name evidence="6" type="primary">fixK</name>
    <name evidence="6" type="ORF">LMG26788_03981</name>
</gene>